<comment type="caution">
    <text evidence="1">The sequence shown here is derived from an EMBL/GenBank/DDBJ whole genome shotgun (WGS) entry which is preliminary data.</text>
</comment>
<sequence>MDLLIFAIQLEERNRLEFANGSSISHLIFTLGSNMNGRASNSPLSIREKHTFSGMDSRYKLEPRQRASHMNTQSIQ</sequence>
<proteinExistence type="predicted"/>
<organism evidence="1 2">
    <name type="scientific">Racocetra persica</name>
    <dbReference type="NCBI Taxonomy" id="160502"/>
    <lineage>
        <taxon>Eukaryota</taxon>
        <taxon>Fungi</taxon>
        <taxon>Fungi incertae sedis</taxon>
        <taxon>Mucoromycota</taxon>
        <taxon>Glomeromycotina</taxon>
        <taxon>Glomeromycetes</taxon>
        <taxon>Diversisporales</taxon>
        <taxon>Gigasporaceae</taxon>
        <taxon>Racocetra</taxon>
    </lineage>
</organism>
<dbReference type="Proteomes" id="UP000789920">
    <property type="component" value="Unassembled WGS sequence"/>
</dbReference>
<evidence type="ECO:0000313" key="1">
    <source>
        <dbReference type="EMBL" id="CAG8837523.1"/>
    </source>
</evidence>
<name>A0ACA9SG35_9GLOM</name>
<accession>A0ACA9SG35</accession>
<keyword evidence="2" id="KW-1185">Reference proteome</keyword>
<reference evidence="1" key="1">
    <citation type="submission" date="2021-06" db="EMBL/GenBank/DDBJ databases">
        <authorList>
            <person name="Kallberg Y."/>
            <person name="Tangrot J."/>
            <person name="Rosling A."/>
        </authorList>
    </citation>
    <scope>NUCLEOTIDE SEQUENCE</scope>
    <source>
        <strain evidence="1">MA461A</strain>
    </source>
</reference>
<gene>
    <name evidence="1" type="ORF">RPERSI_LOCUS30339</name>
</gene>
<feature type="non-terminal residue" evidence="1">
    <location>
        <position position="76"/>
    </location>
</feature>
<dbReference type="EMBL" id="CAJVQC010117915">
    <property type="protein sequence ID" value="CAG8837523.1"/>
    <property type="molecule type" value="Genomic_DNA"/>
</dbReference>
<protein>
    <submittedName>
        <fullName evidence="1">849_t:CDS:1</fullName>
    </submittedName>
</protein>
<evidence type="ECO:0000313" key="2">
    <source>
        <dbReference type="Proteomes" id="UP000789920"/>
    </source>
</evidence>